<dbReference type="Gene3D" id="1.20.200.10">
    <property type="entry name" value="Fumarase/aspartase (Central domain)"/>
    <property type="match status" value="1"/>
</dbReference>
<dbReference type="PANTHER" id="PTHR43172">
    <property type="entry name" value="ADENYLOSUCCINATE LYASE"/>
    <property type="match status" value="1"/>
</dbReference>
<dbReference type="InterPro" id="IPR022761">
    <property type="entry name" value="Fumarate_lyase_N"/>
</dbReference>
<dbReference type="EC" id="5.5.1.2" evidence="3"/>
<name>A0A1Y5RG41_9RHOB</name>
<sequence>MTDVFTHPWLSGLFGDVAAQAIWTPGASLSRMIAFEAAWSRASGQTGAVDRDMAERAARAIEGWTPDEAALRQGTGRDGLPVPEFVKGLKQAAGDAADAVHVGATSQDVMDSALAMALRDTLALLDERIFALEAALRGLADRTGDARIMGRTRMQAALPIMAAHRSGVWAQPFARHRDRLAELRPRVACVQVGGPVGDRRNLAPGMVGVVAEQLGLAEALCWHAARDGVVEFGGLAAMIAGSCGKIGADVCLMAQQGVDEARVAGGGGSSAMPHKQNPIAAETLVTLARYASAQAGALGGAMVHEQERSGAAWTLEWMVLPPLAMSAARALGLCIELVEGLEIIDSQA</sequence>
<dbReference type="RefSeq" id="WP_245749554.1">
    <property type="nucleotide sequence ID" value="NZ_FOPF01000001.1"/>
</dbReference>
<keyword evidence="4" id="KW-1185">Reference proteome</keyword>
<dbReference type="AlphaFoldDB" id="A0A1Y5RG41"/>
<gene>
    <name evidence="3" type="primary">pcaB</name>
    <name evidence="3" type="ORF">PAM7066_00219</name>
</gene>
<protein>
    <submittedName>
        <fullName evidence="3">3-carboxy-cis,cis-muconate cycloisomerase</fullName>
        <ecNumber evidence="3">5.5.1.2</ecNumber>
    </submittedName>
</protein>
<dbReference type="InterPro" id="IPR008948">
    <property type="entry name" value="L-Aspartase-like"/>
</dbReference>
<dbReference type="NCBIfam" id="NF004631">
    <property type="entry name" value="PRK05975.1"/>
    <property type="match status" value="1"/>
</dbReference>
<keyword evidence="3" id="KW-0413">Isomerase</keyword>
<proteinExistence type="inferred from homology"/>
<dbReference type="EMBL" id="FWFV01000001">
    <property type="protein sequence ID" value="SLN13875.1"/>
    <property type="molecule type" value="Genomic_DNA"/>
</dbReference>
<dbReference type="PRINTS" id="PR00149">
    <property type="entry name" value="FUMRATELYASE"/>
</dbReference>
<evidence type="ECO:0000259" key="2">
    <source>
        <dbReference type="Pfam" id="PF00206"/>
    </source>
</evidence>
<organism evidence="3 4">
    <name type="scientific">Palleronia marisminoris</name>
    <dbReference type="NCBI Taxonomy" id="315423"/>
    <lineage>
        <taxon>Bacteria</taxon>
        <taxon>Pseudomonadati</taxon>
        <taxon>Pseudomonadota</taxon>
        <taxon>Alphaproteobacteria</taxon>
        <taxon>Rhodobacterales</taxon>
        <taxon>Roseobacteraceae</taxon>
        <taxon>Palleronia</taxon>
    </lineage>
</organism>
<accession>A0A1Y5RG41</accession>
<dbReference type="STRING" id="315423.SAMN04488020_101217"/>
<evidence type="ECO:0000313" key="4">
    <source>
        <dbReference type="Proteomes" id="UP000193870"/>
    </source>
</evidence>
<dbReference type="PANTHER" id="PTHR43172:SF2">
    <property type="entry name" value="ADENYLOSUCCINATE LYASE C-TERMINAL DOMAIN-CONTAINING PROTEIN"/>
    <property type="match status" value="1"/>
</dbReference>
<dbReference type="PRINTS" id="PR00145">
    <property type="entry name" value="ARGSUCLYASE"/>
</dbReference>
<evidence type="ECO:0000313" key="3">
    <source>
        <dbReference type="EMBL" id="SLN13875.1"/>
    </source>
</evidence>
<dbReference type="SUPFAM" id="SSF48557">
    <property type="entry name" value="L-aspartase-like"/>
    <property type="match status" value="1"/>
</dbReference>
<comment type="similarity">
    <text evidence="1">Belongs to the class-II fumarase/aspartase family.</text>
</comment>
<dbReference type="PROSITE" id="PS00163">
    <property type="entry name" value="FUMARATE_LYASES"/>
    <property type="match status" value="1"/>
</dbReference>
<dbReference type="Pfam" id="PF00206">
    <property type="entry name" value="Lyase_1"/>
    <property type="match status" value="1"/>
</dbReference>
<dbReference type="GO" id="GO:0047472">
    <property type="term" value="F:3-carboxy-cis,cis-muconate cycloisomerase activity"/>
    <property type="evidence" value="ECO:0007669"/>
    <property type="project" value="UniProtKB-EC"/>
</dbReference>
<dbReference type="InterPro" id="IPR000362">
    <property type="entry name" value="Fumarate_lyase_fam"/>
</dbReference>
<reference evidence="3 4" key="1">
    <citation type="submission" date="2017-03" db="EMBL/GenBank/DDBJ databases">
        <authorList>
            <person name="Afonso C.L."/>
            <person name="Miller P.J."/>
            <person name="Scott M.A."/>
            <person name="Spackman E."/>
            <person name="Goraichik I."/>
            <person name="Dimitrov K.M."/>
            <person name="Suarez D.L."/>
            <person name="Swayne D.E."/>
        </authorList>
    </citation>
    <scope>NUCLEOTIDE SEQUENCE [LARGE SCALE GENOMIC DNA]</scope>
    <source>
        <strain evidence="3 4">CECT 7066</strain>
    </source>
</reference>
<dbReference type="Proteomes" id="UP000193870">
    <property type="component" value="Unassembled WGS sequence"/>
</dbReference>
<feature type="domain" description="Fumarate lyase N-terminal" evidence="2">
    <location>
        <begin position="68"/>
        <end position="287"/>
    </location>
</feature>
<dbReference type="GO" id="GO:0016829">
    <property type="term" value="F:lyase activity"/>
    <property type="evidence" value="ECO:0007669"/>
    <property type="project" value="UniProtKB-ARBA"/>
</dbReference>
<dbReference type="InterPro" id="IPR020557">
    <property type="entry name" value="Fumarate_lyase_CS"/>
</dbReference>
<evidence type="ECO:0000256" key="1">
    <source>
        <dbReference type="ARBA" id="ARBA00034772"/>
    </source>
</evidence>